<dbReference type="InterPro" id="IPR010538">
    <property type="entry name" value="DHOR"/>
</dbReference>
<dbReference type="InterPro" id="IPR009056">
    <property type="entry name" value="Cyt_c-like_dom"/>
</dbReference>
<accession>A0ABY6CPX4</accession>
<name>A0ABY6CPX4_9BACT</name>
<keyword evidence="2 4" id="KW-0479">Metal-binding</keyword>
<keyword evidence="8" id="KW-1185">Reference proteome</keyword>
<dbReference type="PANTHER" id="PTHR30600:SF4">
    <property type="entry name" value="CYTOCHROME C DOMAIN-CONTAINING PROTEIN"/>
    <property type="match status" value="1"/>
</dbReference>
<dbReference type="Pfam" id="PF06537">
    <property type="entry name" value="DHOR"/>
    <property type="match status" value="2"/>
</dbReference>
<evidence type="ECO:0000256" key="1">
    <source>
        <dbReference type="ARBA" id="ARBA00022617"/>
    </source>
</evidence>
<evidence type="ECO:0000256" key="5">
    <source>
        <dbReference type="SAM" id="SignalP"/>
    </source>
</evidence>
<dbReference type="PROSITE" id="PS51007">
    <property type="entry name" value="CYTC"/>
    <property type="match status" value="1"/>
</dbReference>
<feature type="signal peptide" evidence="5">
    <location>
        <begin position="1"/>
        <end position="22"/>
    </location>
</feature>
<dbReference type="RefSeq" id="WP_262308847.1">
    <property type="nucleotide sequence ID" value="NZ_CP106679.1"/>
</dbReference>
<evidence type="ECO:0000256" key="3">
    <source>
        <dbReference type="ARBA" id="ARBA00023004"/>
    </source>
</evidence>
<dbReference type="PIRSF" id="PIRSF028099">
    <property type="entry name" value="DUF1111"/>
    <property type="match status" value="1"/>
</dbReference>
<gene>
    <name evidence="7" type="ORF">N6H18_13715</name>
</gene>
<evidence type="ECO:0000259" key="6">
    <source>
        <dbReference type="PROSITE" id="PS51007"/>
    </source>
</evidence>
<keyword evidence="3 4" id="KW-0408">Iron</keyword>
<dbReference type="EMBL" id="CP106679">
    <property type="protein sequence ID" value="UXP31408.1"/>
    <property type="molecule type" value="Genomic_DNA"/>
</dbReference>
<dbReference type="Gene3D" id="1.10.760.10">
    <property type="entry name" value="Cytochrome c-like domain"/>
    <property type="match status" value="1"/>
</dbReference>
<evidence type="ECO:0000256" key="4">
    <source>
        <dbReference type="PROSITE-ProRule" id="PRU00433"/>
    </source>
</evidence>
<evidence type="ECO:0000313" key="8">
    <source>
        <dbReference type="Proteomes" id="UP001065174"/>
    </source>
</evidence>
<dbReference type="PANTHER" id="PTHR30600">
    <property type="entry name" value="CYTOCHROME C PEROXIDASE-RELATED"/>
    <property type="match status" value="1"/>
</dbReference>
<dbReference type="PROSITE" id="PS51257">
    <property type="entry name" value="PROKAR_LIPOPROTEIN"/>
    <property type="match status" value="1"/>
</dbReference>
<dbReference type="SUPFAM" id="SSF46626">
    <property type="entry name" value="Cytochrome c"/>
    <property type="match status" value="1"/>
</dbReference>
<keyword evidence="5" id="KW-0732">Signal</keyword>
<keyword evidence="1 4" id="KW-0349">Heme</keyword>
<evidence type="ECO:0000313" key="7">
    <source>
        <dbReference type="EMBL" id="UXP31408.1"/>
    </source>
</evidence>
<evidence type="ECO:0000256" key="2">
    <source>
        <dbReference type="ARBA" id="ARBA00022723"/>
    </source>
</evidence>
<protein>
    <submittedName>
        <fullName evidence="7">Thiol oxidoreductase</fullName>
    </submittedName>
</protein>
<sequence>MTRFILLGGLLGILFASCGPEAEVPYQAFLEEGEEFGGGATTILDESVNAFGQAAPNLTGDKDLLFVTGNAFFKRNWVTAPASTEDLDGLGPYFNARSCSACHALDGRAAPPLTPDEEPLGLLFRLSKPSGGEDFPDDNYGYQIQPHGILAVEGEGFVSVSYREQPGIYPDGTTYSLRNPIYDFSKLNYGSLEPETQVSPRIGPQMIGLGLLEAIAEETLLGFADPEDANGDGISGRANYVMNVETGMMQIGRFGWKANQPTVRQQVAGAFNGDIGITSSLFPDQPCAPNQDCSEIAHGGDPELTEDILDRVSLYSEVLAVPRRRDWEEPEVLKGKGLFESVGCVSCHIPKIVTGNYDVHPEFSNETIRPYTDLLLHDMGSGLADNRPDGLADGQEWKTPPLWGLGLIHVVSGHTYLLHDGRARNIEEAILWHGGEAKTSQQNFKDLDKSGRSALIKFIESL</sequence>
<feature type="domain" description="Cytochrome c" evidence="6">
    <location>
        <begin position="330"/>
        <end position="462"/>
    </location>
</feature>
<dbReference type="InterPro" id="IPR051395">
    <property type="entry name" value="Cytochrome_c_Peroxidase/MauG"/>
</dbReference>
<proteinExistence type="predicted"/>
<reference evidence="7" key="1">
    <citation type="submission" date="2022-09" db="EMBL/GenBank/DDBJ databases">
        <title>Comparative genomics and taxonomic characterization of three novel marine species of genus Reichenbachiella exhibiting antioxidant and polysaccharide degradation activities.</title>
        <authorList>
            <person name="Muhammad N."/>
            <person name="Lee Y.-J."/>
            <person name="Ko J."/>
            <person name="Kim S.-G."/>
        </authorList>
    </citation>
    <scope>NUCLEOTIDE SEQUENCE</scope>
    <source>
        <strain evidence="7">BKB1-1</strain>
    </source>
</reference>
<organism evidence="7 8">
    <name type="scientific">Reichenbachiella agarivorans</name>
    <dbReference type="NCBI Taxonomy" id="2979464"/>
    <lineage>
        <taxon>Bacteria</taxon>
        <taxon>Pseudomonadati</taxon>
        <taxon>Bacteroidota</taxon>
        <taxon>Cytophagia</taxon>
        <taxon>Cytophagales</taxon>
        <taxon>Reichenbachiellaceae</taxon>
        <taxon>Reichenbachiella</taxon>
    </lineage>
</organism>
<dbReference type="InterPro" id="IPR036909">
    <property type="entry name" value="Cyt_c-like_dom_sf"/>
</dbReference>
<feature type="chain" id="PRO_5046800865" evidence="5">
    <location>
        <begin position="23"/>
        <end position="462"/>
    </location>
</feature>
<dbReference type="Proteomes" id="UP001065174">
    <property type="component" value="Chromosome"/>
</dbReference>